<dbReference type="PANTHER" id="PTHR34826:SF2">
    <property type="entry name" value="UPF0590 PROTEIN C409.17C"/>
    <property type="match status" value="1"/>
</dbReference>
<reference evidence="2 3" key="1">
    <citation type="submission" date="2018-10" db="EMBL/GenBank/DDBJ databases">
        <title>Complete genome sequence of Malassezia restricta CBS 7877.</title>
        <authorList>
            <person name="Morand S.C."/>
            <person name="Bertignac M."/>
            <person name="Iltis A."/>
            <person name="Kolder I."/>
            <person name="Pirovano W."/>
            <person name="Jourdain R."/>
            <person name="Clavaud C."/>
        </authorList>
    </citation>
    <scope>NUCLEOTIDE SEQUENCE [LARGE SCALE GENOMIC DNA]</scope>
    <source>
        <strain evidence="2 3">CBS 7877</strain>
    </source>
</reference>
<name>A0A3G2S3C6_MALR7</name>
<evidence type="ECO:0000313" key="3">
    <source>
        <dbReference type="Proteomes" id="UP000269793"/>
    </source>
</evidence>
<dbReference type="Pfam" id="PF08588">
    <property type="entry name" value="Duc1"/>
    <property type="match status" value="1"/>
</dbReference>
<accession>A0A3G2S3C6</accession>
<dbReference type="PANTHER" id="PTHR34826">
    <property type="entry name" value="UPF0590 PROTEIN C409.17C"/>
    <property type="match status" value="1"/>
</dbReference>
<dbReference type="EMBL" id="CP033148">
    <property type="protein sequence ID" value="AYO41658.1"/>
    <property type="molecule type" value="Genomic_DNA"/>
</dbReference>
<proteinExistence type="predicted"/>
<protein>
    <recommendedName>
        <fullName evidence="1">Domain of unknown function at the cortex 1 domain-containing protein</fullName>
    </recommendedName>
</protein>
<dbReference type="OrthoDB" id="2119945at2759"/>
<dbReference type="STRING" id="425264.A0A3G2S3C6"/>
<dbReference type="InterPro" id="IPR013897">
    <property type="entry name" value="Duc1"/>
</dbReference>
<dbReference type="Proteomes" id="UP000269793">
    <property type="component" value="Chromosome I"/>
</dbReference>
<organism evidence="2 3">
    <name type="scientific">Malassezia restricta (strain ATCC 96810 / NBRC 103918 / CBS 7877)</name>
    <name type="common">Seborrheic dermatitis infection agent</name>
    <dbReference type="NCBI Taxonomy" id="425264"/>
    <lineage>
        <taxon>Eukaryota</taxon>
        <taxon>Fungi</taxon>
        <taxon>Dikarya</taxon>
        <taxon>Basidiomycota</taxon>
        <taxon>Ustilaginomycotina</taxon>
        <taxon>Malasseziomycetes</taxon>
        <taxon>Malasseziales</taxon>
        <taxon>Malasseziaceae</taxon>
        <taxon>Malassezia</taxon>
    </lineage>
</organism>
<feature type="domain" description="Domain of unknown function at the cortex 1" evidence="1">
    <location>
        <begin position="4"/>
        <end position="262"/>
    </location>
</feature>
<gene>
    <name evidence="2" type="ORF">DNF11_0708</name>
</gene>
<dbReference type="VEuPathDB" id="FungiDB:DNF11_0708"/>
<sequence length="282" mass="32034">MAPKLRISAGPSKENLSLVAVNHDEQPIVIDSEDFQGRIAVRVKDFHGELPDGVESLKQSAYFSEPYGSKFSYSIQIQGRFLDELTADDILFGNDFDAPIRDSLPPGMSLFLRFLTYIDPNMTHDLYADQPWAFSNFLATMHKVKVIRAMPDTFSACKSAEECFRADTWPDFPFLSEEEKFCSEDITPLFFQNDVQHSTPTLSSEFENNEDTIRRLCNDPGASKNRVSWLSSKDNRKKLKITPSDVITADFANGLFRSHFTVWRISSKLFEIVETDLADKSS</sequence>
<keyword evidence="3" id="KW-1185">Reference proteome</keyword>
<evidence type="ECO:0000259" key="1">
    <source>
        <dbReference type="Pfam" id="PF08588"/>
    </source>
</evidence>
<evidence type="ECO:0000313" key="2">
    <source>
        <dbReference type="EMBL" id="AYO41658.1"/>
    </source>
</evidence>
<dbReference type="AlphaFoldDB" id="A0A3G2S3C6"/>